<evidence type="ECO:0000313" key="5">
    <source>
        <dbReference type="Proteomes" id="UP000280881"/>
    </source>
</evidence>
<dbReference type="EMBL" id="RBIE01000001">
    <property type="protein sequence ID" value="RKQ64062.1"/>
    <property type="molecule type" value="Genomic_DNA"/>
</dbReference>
<dbReference type="InterPro" id="IPR051257">
    <property type="entry name" value="Diverse_CBS-Domain"/>
</dbReference>
<gene>
    <name evidence="4" type="ORF">C7457_0953</name>
</gene>
<proteinExistence type="predicted"/>
<feature type="domain" description="CBS" evidence="3">
    <location>
        <begin position="71"/>
        <end position="128"/>
    </location>
</feature>
<dbReference type="OrthoDB" id="9802114at2"/>
<dbReference type="InterPro" id="IPR000644">
    <property type="entry name" value="CBS_dom"/>
</dbReference>
<accession>A0A420W9W4</accession>
<keyword evidence="5" id="KW-1185">Reference proteome</keyword>
<dbReference type="Proteomes" id="UP000280881">
    <property type="component" value="Unassembled WGS sequence"/>
</dbReference>
<dbReference type="Pfam" id="PF00571">
    <property type="entry name" value="CBS"/>
    <property type="match status" value="2"/>
</dbReference>
<dbReference type="SUPFAM" id="SSF54631">
    <property type="entry name" value="CBS-domain pair"/>
    <property type="match status" value="1"/>
</dbReference>
<feature type="domain" description="CBS" evidence="3">
    <location>
        <begin position="7"/>
        <end position="64"/>
    </location>
</feature>
<dbReference type="RefSeq" id="WP_121170498.1">
    <property type="nucleotide sequence ID" value="NZ_RBIE01000001.1"/>
</dbReference>
<dbReference type="AlphaFoldDB" id="A0A420W9W4"/>
<evidence type="ECO:0000256" key="2">
    <source>
        <dbReference type="PROSITE-ProRule" id="PRU00703"/>
    </source>
</evidence>
<sequence>MPVKDLIKRKVVVIEPDDTVKLAAKRMQDKLIGALVVIEGDKPIGIITDRDIAVRVVGEGKGPETTVREVMTKDPITIREDASFFELTKTFRDAAVRRLIVVDKDGRLVGLISVDDVMELLTTEFANLISAIRG</sequence>
<dbReference type="PANTHER" id="PTHR43080:SF2">
    <property type="entry name" value="CBS DOMAIN-CONTAINING PROTEIN"/>
    <property type="match status" value="1"/>
</dbReference>
<dbReference type="SMART" id="SM00116">
    <property type="entry name" value="CBS"/>
    <property type="match status" value="2"/>
</dbReference>
<reference evidence="4 5" key="1">
    <citation type="submission" date="2018-10" db="EMBL/GenBank/DDBJ databases">
        <title>Genomic Encyclopedia of Type Strains, Phase IV (KMG-IV): sequencing the most valuable type-strain genomes for metagenomic binning, comparative biology and taxonomic classification.</title>
        <authorList>
            <person name="Goeker M."/>
        </authorList>
    </citation>
    <scope>NUCLEOTIDE SEQUENCE [LARGE SCALE GENOMIC DNA]</scope>
    <source>
        <strain evidence="4 5">DSM 15521</strain>
    </source>
</reference>
<organism evidence="4 5">
    <name type="scientific">Thermovibrio guaymasensis</name>
    <dbReference type="NCBI Taxonomy" id="240167"/>
    <lineage>
        <taxon>Bacteria</taxon>
        <taxon>Pseudomonadati</taxon>
        <taxon>Aquificota</taxon>
        <taxon>Aquificia</taxon>
        <taxon>Desulfurobacteriales</taxon>
        <taxon>Desulfurobacteriaceae</taxon>
        <taxon>Thermovibrio</taxon>
    </lineage>
</organism>
<dbReference type="PANTHER" id="PTHR43080">
    <property type="entry name" value="CBS DOMAIN-CONTAINING PROTEIN CBSX3, MITOCHONDRIAL"/>
    <property type="match status" value="1"/>
</dbReference>
<evidence type="ECO:0000256" key="1">
    <source>
        <dbReference type="ARBA" id="ARBA00023122"/>
    </source>
</evidence>
<keyword evidence="1 2" id="KW-0129">CBS domain</keyword>
<evidence type="ECO:0000259" key="3">
    <source>
        <dbReference type="PROSITE" id="PS51371"/>
    </source>
</evidence>
<comment type="caution">
    <text evidence="4">The sequence shown here is derived from an EMBL/GenBank/DDBJ whole genome shotgun (WGS) entry which is preliminary data.</text>
</comment>
<name>A0A420W9W4_9BACT</name>
<dbReference type="InterPro" id="IPR046342">
    <property type="entry name" value="CBS_dom_sf"/>
</dbReference>
<dbReference type="Gene3D" id="3.10.580.10">
    <property type="entry name" value="CBS-domain"/>
    <property type="match status" value="1"/>
</dbReference>
<evidence type="ECO:0000313" key="4">
    <source>
        <dbReference type="EMBL" id="RKQ64062.1"/>
    </source>
</evidence>
<dbReference type="PROSITE" id="PS51371">
    <property type="entry name" value="CBS"/>
    <property type="match status" value="2"/>
</dbReference>
<protein>
    <submittedName>
        <fullName evidence="4">CBS domain protein</fullName>
    </submittedName>
</protein>